<dbReference type="EMBL" id="AMZN01000081">
    <property type="protein sequence ID" value="ELR69244.1"/>
    <property type="molecule type" value="Genomic_DNA"/>
</dbReference>
<name>L8JP36_9BACT</name>
<evidence type="ECO:0000256" key="1">
    <source>
        <dbReference type="SAM" id="SignalP"/>
    </source>
</evidence>
<dbReference type="InterPro" id="IPR011990">
    <property type="entry name" value="TPR-like_helical_dom_sf"/>
</dbReference>
<proteinExistence type="predicted"/>
<evidence type="ECO:0000313" key="3">
    <source>
        <dbReference type="Proteomes" id="UP000011135"/>
    </source>
</evidence>
<dbReference type="Proteomes" id="UP000011135">
    <property type="component" value="Unassembled WGS sequence"/>
</dbReference>
<dbReference type="SUPFAM" id="SSF48452">
    <property type="entry name" value="TPR-like"/>
    <property type="match status" value="1"/>
</dbReference>
<dbReference type="RefSeq" id="WP_009582405.1">
    <property type="nucleotide sequence ID" value="NZ_AMZN01000081.1"/>
</dbReference>
<feature type="chain" id="PRO_5003994109" evidence="1">
    <location>
        <begin position="20"/>
        <end position="211"/>
    </location>
</feature>
<keyword evidence="1" id="KW-0732">Signal</keyword>
<dbReference type="eggNOG" id="ENOG502ZB91">
    <property type="taxonomic scope" value="Bacteria"/>
</dbReference>
<evidence type="ECO:0000313" key="2">
    <source>
        <dbReference type="EMBL" id="ELR69244.1"/>
    </source>
</evidence>
<dbReference type="AlphaFoldDB" id="L8JP36"/>
<accession>L8JP36</accession>
<sequence length="211" mass="23546">MKTALLSLMMLLWIQLAQANKYEKVMLEAIESLYQADSISQYQEVINKFDRIAAREADKWEPLYYAGFGYVMMANKSQQASIKDQYLDLAMRKVNKALDLAPGESELMALEGFIHMIRVTVDPAVRGQQYAPLSMQAFGKAIAHNPDNPRALYLMGQMEYGTAQFFGADTSEACGKLKSAVEKFSTYISDNPLAPTWGKKGAESSAERCGK</sequence>
<dbReference type="Gene3D" id="1.25.40.10">
    <property type="entry name" value="Tetratricopeptide repeat domain"/>
    <property type="match status" value="1"/>
</dbReference>
<reference evidence="2 3" key="1">
    <citation type="submission" date="2012-12" db="EMBL/GenBank/DDBJ databases">
        <title>Genome assembly of Fulvivirga imtechensis AK7.</title>
        <authorList>
            <person name="Nupur N."/>
            <person name="Khatri I."/>
            <person name="Kumar R."/>
            <person name="Subramanian S."/>
            <person name="Pinnaka A."/>
        </authorList>
    </citation>
    <scope>NUCLEOTIDE SEQUENCE [LARGE SCALE GENOMIC DNA]</scope>
    <source>
        <strain evidence="2 3">AK7</strain>
    </source>
</reference>
<dbReference type="OrthoDB" id="1150971at2"/>
<dbReference type="STRING" id="1237149.C900_05315"/>
<gene>
    <name evidence="2" type="ORF">C900_05315</name>
</gene>
<comment type="caution">
    <text evidence="2">The sequence shown here is derived from an EMBL/GenBank/DDBJ whole genome shotgun (WGS) entry which is preliminary data.</text>
</comment>
<keyword evidence="3" id="KW-1185">Reference proteome</keyword>
<protein>
    <submittedName>
        <fullName evidence="2">Uncharacterized protein</fullName>
    </submittedName>
</protein>
<feature type="signal peptide" evidence="1">
    <location>
        <begin position="1"/>
        <end position="19"/>
    </location>
</feature>
<organism evidence="2 3">
    <name type="scientific">Fulvivirga imtechensis AK7</name>
    <dbReference type="NCBI Taxonomy" id="1237149"/>
    <lineage>
        <taxon>Bacteria</taxon>
        <taxon>Pseudomonadati</taxon>
        <taxon>Bacteroidota</taxon>
        <taxon>Cytophagia</taxon>
        <taxon>Cytophagales</taxon>
        <taxon>Fulvivirgaceae</taxon>
        <taxon>Fulvivirga</taxon>
    </lineage>
</organism>